<dbReference type="EMBL" id="CADCVP010000162">
    <property type="protein sequence ID" value="CAA9494290.1"/>
    <property type="molecule type" value="Genomic_DNA"/>
</dbReference>
<feature type="non-terminal residue" evidence="2">
    <location>
        <position position="1"/>
    </location>
</feature>
<feature type="compositionally biased region" description="Basic residues" evidence="1">
    <location>
        <begin position="1"/>
        <end position="16"/>
    </location>
</feature>
<feature type="region of interest" description="Disordered" evidence="1">
    <location>
        <begin position="1"/>
        <end position="132"/>
    </location>
</feature>
<feature type="compositionally biased region" description="Basic residues" evidence="1">
    <location>
        <begin position="93"/>
        <end position="113"/>
    </location>
</feature>
<dbReference type="AlphaFoldDB" id="A0A6J4SAX2"/>
<sequence>ARRPTARPHRRARRRDVRLARRPPPQALPTGAQPSRGAPDAVPCAARRRGRAGLHGTDRRDRRPDRDRGIRRAMDAAGLRRGDGDRGSGAFRAPRRARPPPRRRAHPPGRRRLPGPCDGAEQGVSRSGSCAEGAAGDGIRGASGHGLRLAAVALRRRPVAVRAALRVRRNL</sequence>
<feature type="non-terminal residue" evidence="2">
    <location>
        <position position="171"/>
    </location>
</feature>
<protein>
    <submittedName>
        <fullName evidence="2">Uncharacterized protein</fullName>
    </submittedName>
</protein>
<organism evidence="2">
    <name type="scientific">uncultured Solirubrobacteraceae bacterium</name>
    <dbReference type="NCBI Taxonomy" id="1162706"/>
    <lineage>
        <taxon>Bacteria</taxon>
        <taxon>Bacillati</taxon>
        <taxon>Actinomycetota</taxon>
        <taxon>Thermoleophilia</taxon>
        <taxon>Solirubrobacterales</taxon>
        <taxon>Solirubrobacteraceae</taxon>
        <taxon>environmental samples</taxon>
    </lineage>
</organism>
<gene>
    <name evidence="2" type="ORF">AVDCRST_MAG69-1520</name>
</gene>
<proteinExistence type="predicted"/>
<feature type="compositionally biased region" description="Basic and acidic residues" evidence="1">
    <location>
        <begin position="56"/>
        <end position="86"/>
    </location>
</feature>
<evidence type="ECO:0000313" key="2">
    <source>
        <dbReference type="EMBL" id="CAA9494290.1"/>
    </source>
</evidence>
<evidence type="ECO:0000256" key="1">
    <source>
        <dbReference type="SAM" id="MobiDB-lite"/>
    </source>
</evidence>
<reference evidence="2" key="1">
    <citation type="submission" date="2020-02" db="EMBL/GenBank/DDBJ databases">
        <authorList>
            <person name="Meier V. D."/>
        </authorList>
    </citation>
    <scope>NUCLEOTIDE SEQUENCE</scope>
    <source>
        <strain evidence="2">AVDCRST_MAG69</strain>
    </source>
</reference>
<accession>A0A6J4SAX2</accession>
<name>A0A6J4SAX2_9ACTN</name>